<evidence type="ECO:0000313" key="5">
    <source>
        <dbReference type="EMBL" id="PWJ23870.1"/>
    </source>
</evidence>
<reference evidence="5 6" key="1">
    <citation type="submission" date="2018-05" db="EMBL/GenBank/DDBJ databases">
        <title>The Hungate 1000. A catalogue of reference genomes from the rumen microbiome.</title>
        <authorList>
            <person name="Kelly W."/>
        </authorList>
    </citation>
    <scope>NUCLEOTIDE SEQUENCE [LARGE SCALE GENOMIC DNA]</scope>
    <source>
        <strain evidence="5 6">NLAE-zl-C242</strain>
    </source>
</reference>
<name>A0A2Y9BN83_9FIRM</name>
<protein>
    <recommendedName>
        <fullName evidence="1">Stage 0 sporulation protein A homolog</fullName>
    </recommendedName>
</protein>
<dbReference type="RefSeq" id="WP_109732704.1">
    <property type="nucleotide sequence ID" value="NZ_BAAACK010000025.1"/>
</dbReference>
<evidence type="ECO:0000256" key="2">
    <source>
        <dbReference type="ARBA" id="ARBA00024867"/>
    </source>
</evidence>
<dbReference type="InterPro" id="IPR011006">
    <property type="entry name" value="CheY-like_superfamily"/>
</dbReference>
<sequence length="121" mass="13456">MENKIMIVDDAVFMRTTIRKTLEKAGYNNILEAADGDEAVAIYRRESPDLVLLDITMPGKSGIEVLGEIIEYDPKAKVVMCSAIGQEMMIQKAIGCGALEFIVKPFKKEELQKVVAYILES</sequence>
<gene>
    <name evidence="5" type="ORF">A8806_112116</name>
</gene>
<comment type="function">
    <text evidence="2">May play the central regulatory role in sporulation. It may be an element of the effector pathway responsible for the activation of sporulation genes in response to nutritional stress. Spo0A may act in concert with spo0H (a sigma factor) to control the expression of some genes that are critical to the sporulation process.</text>
</comment>
<evidence type="ECO:0000259" key="4">
    <source>
        <dbReference type="PROSITE" id="PS50110"/>
    </source>
</evidence>
<feature type="modified residue" description="4-aspartylphosphate" evidence="3">
    <location>
        <position position="54"/>
    </location>
</feature>
<dbReference type="EMBL" id="QGDL01000012">
    <property type="protein sequence ID" value="PWJ23870.1"/>
    <property type="molecule type" value="Genomic_DNA"/>
</dbReference>
<keyword evidence="3" id="KW-0597">Phosphoprotein</keyword>
<dbReference type="PANTHER" id="PTHR43228:SF1">
    <property type="entry name" value="TWO-COMPONENT RESPONSE REGULATOR ARR22"/>
    <property type="match status" value="1"/>
</dbReference>
<dbReference type="AlphaFoldDB" id="A0A2Y9BN83"/>
<dbReference type="InterPro" id="IPR001789">
    <property type="entry name" value="Sig_transdc_resp-reg_receiver"/>
</dbReference>
<dbReference type="SMART" id="SM00448">
    <property type="entry name" value="REC"/>
    <property type="match status" value="1"/>
</dbReference>
<comment type="caution">
    <text evidence="5">The sequence shown here is derived from an EMBL/GenBank/DDBJ whole genome shotgun (WGS) entry which is preliminary data.</text>
</comment>
<dbReference type="Gene3D" id="3.40.50.2300">
    <property type="match status" value="1"/>
</dbReference>
<dbReference type="OrthoDB" id="9790669at2"/>
<dbReference type="PANTHER" id="PTHR43228">
    <property type="entry name" value="TWO-COMPONENT RESPONSE REGULATOR"/>
    <property type="match status" value="1"/>
</dbReference>
<dbReference type="Proteomes" id="UP000245845">
    <property type="component" value="Unassembled WGS sequence"/>
</dbReference>
<dbReference type="PROSITE" id="PS50110">
    <property type="entry name" value="RESPONSE_REGULATORY"/>
    <property type="match status" value="1"/>
</dbReference>
<accession>A0A2Y9BN83</accession>
<evidence type="ECO:0000313" key="6">
    <source>
        <dbReference type="Proteomes" id="UP000245845"/>
    </source>
</evidence>
<evidence type="ECO:0000256" key="3">
    <source>
        <dbReference type="PROSITE-ProRule" id="PRU00169"/>
    </source>
</evidence>
<proteinExistence type="predicted"/>
<dbReference type="SUPFAM" id="SSF52172">
    <property type="entry name" value="CheY-like"/>
    <property type="match status" value="1"/>
</dbReference>
<dbReference type="InterPro" id="IPR052048">
    <property type="entry name" value="ST_Response_Regulator"/>
</dbReference>
<feature type="domain" description="Response regulatory" evidence="4">
    <location>
        <begin position="4"/>
        <end position="119"/>
    </location>
</feature>
<organism evidence="5 6">
    <name type="scientific">Faecalicatena orotica</name>
    <dbReference type="NCBI Taxonomy" id="1544"/>
    <lineage>
        <taxon>Bacteria</taxon>
        <taxon>Bacillati</taxon>
        <taxon>Bacillota</taxon>
        <taxon>Clostridia</taxon>
        <taxon>Lachnospirales</taxon>
        <taxon>Lachnospiraceae</taxon>
        <taxon>Faecalicatena</taxon>
    </lineage>
</organism>
<evidence type="ECO:0000256" key="1">
    <source>
        <dbReference type="ARBA" id="ARBA00018672"/>
    </source>
</evidence>
<dbReference type="GO" id="GO:0000160">
    <property type="term" value="P:phosphorelay signal transduction system"/>
    <property type="evidence" value="ECO:0007669"/>
    <property type="project" value="InterPro"/>
</dbReference>
<keyword evidence="6" id="KW-1185">Reference proteome</keyword>
<dbReference type="Pfam" id="PF00072">
    <property type="entry name" value="Response_reg"/>
    <property type="match status" value="1"/>
</dbReference>